<keyword evidence="1" id="KW-0378">Hydrolase</keyword>
<proteinExistence type="inferred from homology"/>
<feature type="domain" description="Acylphosphatase-like" evidence="3">
    <location>
        <begin position="5"/>
        <end position="91"/>
    </location>
</feature>
<dbReference type="GO" id="GO:0016743">
    <property type="term" value="F:carboxyl- or carbamoyltransferase activity"/>
    <property type="evidence" value="ECO:0007669"/>
    <property type="project" value="TreeGrafter"/>
</dbReference>
<dbReference type="Proteomes" id="UP000177097">
    <property type="component" value="Unassembled WGS sequence"/>
</dbReference>
<feature type="active site" evidence="1">
    <location>
        <position position="20"/>
    </location>
</feature>
<gene>
    <name evidence="4" type="ORF">A3C17_01845</name>
</gene>
<dbReference type="EC" id="3.6.1.7" evidence="1"/>
<dbReference type="GO" id="GO:0008270">
    <property type="term" value="F:zinc ion binding"/>
    <property type="evidence" value="ECO:0007669"/>
    <property type="project" value="TreeGrafter"/>
</dbReference>
<dbReference type="Gene3D" id="3.30.70.100">
    <property type="match status" value="1"/>
</dbReference>
<accession>A0A1F7U2F9</accession>
<evidence type="ECO:0000313" key="5">
    <source>
        <dbReference type="Proteomes" id="UP000177097"/>
    </source>
</evidence>
<dbReference type="InterPro" id="IPR051060">
    <property type="entry name" value="Carbamoyltrans_HypF-like"/>
</dbReference>
<dbReference type="AlphaFoldDB" id="A0A1F7U2F9"/>
<dbReference type="PANTHER" id="PTHR42959:SF1">
    <property type="entry name" value="CARBAMOYLTRANSFERASE HYPF"/>
    <property type="match status" value="1"/>
</dbReference>
<dbReference type="PANTHER" id="PTHR42959">
    <property type="entry name" value="CARBAMOYLTRANSFERASE"/>
    <property type="match status" value="1"/>
</dbReference>
<comment type="caution">
    <text evidence="4">The sequence shown here is derived from an EMBL/GenBank/DDBJ whole genome shotgun (WGS) entry which is preliminary data.</text>
</comment>
<feature type="active site" evidence="1">
    <location>
        <position position="38"/>
    </location>
</feature>
<evidence type="ECO:0000259" key="3">
    <source>
        <dbReference type="PROSITE" id="PS51160"/>
    </source>
</evidence>
<evidence type="ECO:0000256" key="2">
    <source>
        <dbReference type="RuleBase" id="RU004168"/>
    </source>
</evidence>
<dbReference type="GO" id="GO:0003998">
    <property type="term" value="F:acylphosphatase activity"/>
    <property type="evidence" value="ECO:0007669"/>
    <property type="project" value="UniProtKB-EC"/>
</dbReference>
<dbReference type="GO" id="GO:0051604">
    <property type="term" value="P:protein maturation"/>
    <property type="evidence" value="ECO:0007669"/>
    <property type="project" value="TreeGrafter"/>
</dbReference>
<dbReference type="SUPFAM" id="SSF54975">
    <property type="entry name" value="Acylphosphatase/BLUF domain-like"/>
    <property type="match status" value="1"/>
</dbReference>
<dbReference type="InterPro" id="IPR036046">
    <property type="entry name" value="Acylphosphatase-like_dom_sf"/>
</dbReference>
<evidence type="ECO:0000256" key="1">
    <source>
        <dbReference type="PROSITE-ProRule" id="PRU00520"/>
    </source>
</evidence>
<dbReference type="STRING" id="1802389.A3C17_01845"/>
<sequence>MSSGRRHIAVTGRVQGVGFRYHVVQLARQLGLVGYVRNTPTGVAIEVEGDIQNMKSFLISLEARPPRQASIQSFEVTSRPLRGDKDFYIDET</sequence>
<evidence type="ECO:0000313" key="4">
    <source>
        <dbReference type="EMBL" id="OGL71998.1"/>
    </source>
</evidence>
<protein>
    <recommendedName>
        <fullName evidence="1">acylphosphatase</fullName>
        <ecNumber evidence="1">3.6.1.7</ecNumber>
    </recommendedName>
</protein>
<comment type="catalytic activity">
    <reaction evidence="1">
        <text>an acyl phosphate + H2O = a carboxylate + phosphate + H(+)</text>
        <dbReference type="Rhea" id="RHEA:14965"/>
        <dbReference type="ChEBI" id="CHEBI:15377"/>
        <dbReference type="ChEBI" id="CHEBI:15378"/>
        <dbReference type="ChEBI" id="CHEBI:29067"/>
        <dbReference type="ChEBI" id="CHEBI:43474"/>
        <dbReference type="ChEBI" id="CHEBI:59918"/>
        <dbReference type="EC" id="3.6.1.7"/>
    </reaction>
</comment>
<dbReference type="PROSITE" id="PS51160">
    <property type="entry name" value="ACYLPHOSPHATASE_3"/>
    <property type="match status" value="1"/>
</dbReference>
<dbReference type="EMBL" id="MGDX01000003">
    <property type="protein sequence ID" value="OGL71998.1"/>
    <property type="molecule type" value="Genomic_DNA"/>
</dbReference>
<dbReference type="Pfam" id="PF00708">
    <property type="entry name" value="Acylphosphatase"/>
    <property type="match status" value="1"/>
</dbReference>
<dbReference type="InterPro" id="IPR001792">
    <property type="entry name" value="Acylphosphatase-like_dom"/>
</dbReference>
<dbReference type="PROSITE" id="PS00150">
    <property type="entry name" value="ACYLPHOSPHATASE_1"/>
    <property type="match status" value="1"/>
</dbReference>
<organism evidence="4 5">
    <name type="scientific">Candidatus Uhrbacteria bacterium RIFCSPHIGHO2_02_FULL_53_13</name>
    <dbReference type="NCBI Taxonomy" id="1802389"/>
    <lineage>
        <taxon>Bacteria</taxon>
        <taxon>Candidatus Uhriibacteriota</taxon>
    </lineage>
</organism>
<name>A0A1F7U2F9_9BACT</name>
<dbReference type="InterPro" id="IPR017968">
    <property type="entry name" value="Acylphosphatase_CS"/>
</dbReference>
<comment type="similarity">
    <text evidence="2">Belongs to the acylphosphatase family.</text>
</comment>
<reference evidence="4 5" key="1">
    <citation type="journal article" date="2016" name="Nat. Commun.">
        <title>Thousands of microbial genomes shed light on interconnected biogeochemical processes in an aquifer system.</title>
        <authorList>
            <person name="Anantharaman K."/>
            <person name="Brown C.T."/>
            <person name="Hug L.A."/>
            <person name="Sharon I."/>
            <person name="Castelle C.J."/>
            <person name="Probst A.J."/>
            <person name="Thomas B.C."/>
            <person name="Singh A."/>
            <person name="Wilkins M.J."/>
            <person name="Karaoz U."/>
            <person name="Brodie E.L."/>
            <person name="Williams K.H."/>
            <person name="Hubbard S.S."/>
            <person name="Banfield J.F."/>
        </authorList>
    </citation>
    <scope>NUCLEOTIDE SEQUENCE [LARGE SCALE GENOMIC DNA]</scope>
</reference>